<comment type="cofactor">
    <cofactor evidence="1">
        <name>Mg(2+)</name>
        <dbReference type="ChEBI" id="CHEBI:18420"/>
    </cofactor>
</comment>
<dbReference type="GO" id="GO:0044281">
    <property type="term" value="P:small molecule metabolic process"/>
    <property type="evidence" value="ECO:0007669"/>
    <property type="project" value="UniProtKB-ARBA"/>
</dbReference>
<dbReference type="SUPFAM" id="SSF56784">
    <property type="entry name" value="HAD-like"/>
    <property type="match status" value="1"/>
</dbReference>
<sequence>MVRAIIFDLDDTLISEKKYIESGYQHISKLLSSRFNKDEHELYQLLIRLFNESSRNVFNRLLDKLEIIYTKDTIMELVEEYRSHLPAIELFDDVLPCLEFLKKKGIKLGIITDGYANAQRQKLDAVGAYNYFDKIIVTDELGREYWKPHPRAFEMIKETLNVEFEEIIYVGDNPKKDFYISSIYPIKTIRVSRENGVYNLTDYYENIKEDINIRSLNEMIEVLNI</sequence>
<dbReference type="InterPro" id="IPR036412">
    <property type="entry name" value="HAD-like_sf"/>
</dbReference>
<dbReference type="SFLD" id="SFLDG01129">
    <property type="entry name" value="C1.5:_HAD__Beta-PGM__Phosphata"/>
    <property type="match status" value="1"/>
</dbReference>
<dbReference type="GO" id="GO:0046872">
    <property type="term" value="F:metal ion binding"/>
    <property type="evidence" value="ECO:0007669"/>
    <property type="project" value="UniProtKB-KW"/>
</dbReference>
<dbReference type="GO" id="GO:0016791">
    <property type="term" value="F:phosphatase activity"/>
    <property type="evidence" value="ECO:0007669"/>
    <property type="project" value="TreeGrafter"/>
</dbReference>
<evidence type="ECO:0008006" key="7">
    <source>
        <dbReference type="Google" id="ProtNLM"/>
    </source>
</evidence>
<reference evidence="5 6" key="1">
    <citation type="submission" date="2016-01" db="EMBL/GenBank/DDBJ databases">
        <title>Investigation of taxonomic status of Bacillus aminovorans.</title>
        <authorList>
            <person name="Verma A."/>
            <person name="Pal Y."/>
            <person name="Krishnamurthi S."/>
        </authorList>
    </citation>
    <scope>NUCLEOTIDE SEQUENCE [LARGE SCALE GENOMIC DNA]</scope>
    <source>
        <strain evidence="5 6">DSM 4337</strain>
    </source>
</reference>
<dbReference type="InterPro" id="IPR023214">
    <property type="entry name" value="HAD_sf"/>
</dbReference>
<dbReference type="PANTHER" id="PTHR46470">
    <property type="entry name" value="N-ACYLNEURAMINATE-9-PHOSPHATASE"/>
    <property type="match status" value="1"/>
</dbReference>
<keyword evidence="4" id="KW-0460">Magnesium</keyword>
<dbReference type="InterPro" id="IPR041492">
    <property type="entry name" value="HAD_2"/>
</dbReference>
<dbReference type="InterPro" id="IPR006439">
    <property type="entry name" value="HAD-SF_hydro_IA"/>
</dbReference>
<comment type="caution">
    <text evidence="5">The sequence shown here is derived from an EMBL/GenBank/DDBJ whole genome shotgun (WGS) entry which is preliminary data.</text>
</comment>
<dbReference type="EMBL" id="LQWZ01000033">
    <property type="protein sequence ID" value="OAH54497.1"/>
    <property type="molecule type" value="Genomic_DNA"/>
</dbReference>
<dbReference type="Proteomes" id="UP000077271">
    <property type="component" value="Unassembled WGS sequence"/>
</dbReference>
<dbReference type="Pfam" id="PF13419">
    <property type="entry name" value="HAD_2"/>
    <property type="match status" value="1"/>
</dbReference>
<keyword evidence="2" id="KW-0479">Metal-binding</keyword>
<dbReference type="Gene3D" id="3.40.50.1000">
    <property type="entry name" value="HAD superfamily/HAD-like"/>
    <property type="match status" value="1"/>
</dbReference>
<dbReference type="PRINTS" id="PR00413">
    <property type="entry name" value="HADHALOGNASE"/>
</dbReference>
<gene>
    <name evidence="5" type="ORF">AWH48_07820</name>
</gene>
<dbReference type="RefSeq" id="WP_063975146.1">
    <property type="nucleotide sequence ID" value="NZ_LQWZ01000033.1"/>
</dbReference>
<proteinExistence type="predicted"/>
<evidence type="ECO:0000256" key="2">
    <source>
        <dbReference type="ARBA" id="ARBA00022723"/>
    </source>
</evidence>
<dbReference type="InterPro" id="IPR051400">
    <property type="entry name" value="HAD-like_hydrolase"/>
</dbReference>
<dbReference type="OrthoDB" id="9809962at2"/>
<organism evidence="5 6">
    <name type="scientific">Domibacillus aminovorans</name>
    <dbReference type="NCBI Taxonomy" id="29332"/>
    <lineage>
        <taxon>Bacteria</taxon>
        <taxon>Bacillati</taxon>
        <taxon>Bacillota</taxon>
        <taxon>Bacilli</taxon>
        <taxon>Bacillales</taxon>
        <taxon>Bacillaceae</taxon>
        <taxon>Domibacillus</taxon>
    </lineage>
</organism>
<evidence type="ECO:0000313" key="6">
    <source>
        <dbReference type="Proteomes" id="UP000077271"/>
    </source>
</evidence>
<dbReference type="PANTHER" id="PTHR46470:SF2">
    <property type="entry name" value="GLYCERALDEHYDE 3-PHOSPHATE PHOSPHATASE"/>
    <property type="match status" value="1"/>
</dbReference>
<evidence type="ECO:0000256" key="1">
    <source>
        <dbReference type="ARBA" id="ARBA00001946"/>
    </source>
</evidence>
<dbReference type="SFLD" id="SFLDS00003">
    <property type="entry name" value="Haloacid_Dehalogenase"/>
    <property type="match status" value="1"/>
</dbReference>
<name>A0A177KMZ1_9BACI</name>
<evidence type="ECO:0000256" key="4">
    <source>
        <dbReference type="ARBA" id="ARBA00022842"/>
    </source>
</evidence>
<dbReference type="Gene3D" id="1.10.150.520">
    <property type="match status" value="1"/>
</dbReference>
<accession>A0A177KMZ1</accession>
<evidence type="ECO:0000256" key="3">
    <source>
        <dbReference type="ARBA" id="ARBA00022801"/>
    </source>
</evidence>
<evidence type="ECO:0000313" key="5">
    <source>
        <dbReference type="EMBL" id="OAH54497.1"/>
    </source>
</evidence>
<protein>
    <recommendedName>
        <fullName evidence="7">Haloacid dehalogenase</fullName>
    </recommendedName>
</protein>
<dbReference type="NCBIfam" id="TIGR01549">
    <property type="entry name" value="HAD-SF-IA-v1"/>
    <property type="match status" value="1"/>
</dbReference>
<dbReference type="AlphaFoldDB" id="A0A177KMZ1"/>
<keyword evidence="3" id="KW-0378">Hydrolase</keyword>